<reference evidence="1 2" key="1">
    <citation type="journal article" date="2016" name="Plant Pathol.">
        <title>Genetic characterization of strains named as Xanthomonas axonopodis pv. dieffenbachiae leads to a taxonomic revision of the X. axonopodis species complex.</title>
        <authorList>
            <person name="Constantin E.C."/>
            <person name="Cleenwerck I."/>
            <person name="Maes M."/>
            <person name="Baeyen S."/>
            <person name="Van Malderghem C."/>
            <person name="De Vos P."/>
            <person name="Cottyn B."/>
        </authorList>
    </citation>
    <scope>NUCLEOTIDE SEQUENCE [LARGE SCALE GENOMIC DNA]</scope>
    <source>
        <strain evidence="1 2">LMG 25940</strain>
    </source>
</reference>
<protein>
    <submittedName>
        <fullName evidence="1">Uncharacterized protein</fullName>
    </submittedName>
</protein>
<comment type="caution">
    <text evidence="1">The sequence shown here is derived from an EMBL/GenBank/DDBJ whole genome shotgun (WGS) entry which is preliminary data.</text>
</comment>
<name>A0A1V9GXZ0_9XANT</name>
<gene>
    <name evidence="1" type="ORF">IM53_017870</name>
</gene>
<dbReference type="AlphaFoldDB" id="A0A1V9GXZ0"/>
<evidence type="ECO:0000313" key="2">
    <source>
        <dbReference type="Proteomes" id="UP000050546"/>
    </source>
</evidence>
<proteinExistence type="predicted"/>
<dbReference type="Proteomes" id="UP000050546">
    <property type="component" value="Unassembled WGS sequence"/>
</dbReference>
<dbReference type="EMBL" id="JPYI02000093">
    <property type="protein sequence ID" value="OQP75541.1"/>
    <property type="molecule type" value="Genomic_DNA"/>
</dbReference>
<reference evidence="1 2" key="2">
    <citation type="journal article" date="2017" name="Plant Pathol.">
        <title>Pathogenicity and virulence gene content of Xanthomonas strains infecting Araceae, formerly known as Xanthomonas axonopodis pv. dieffenbachiae.</title>
        <authorList>
            <person name="Constantin E.C."/>
            <person name="Haegeman A."/>
            <person name="Van Vaerenbergh J."/>
            <person name="Baeyen S."/>
            <person name="Van Malderghem C."/>
            <person name="Maes M."/>
            <person name="Cottyn B."/>
        </authorList>
    </citation>
    <scope>NUCLEOTIDE SEQUENCE [LARGE SCALE GENOMIC DNA]</scope>
    <source>
        <strain evidence="1 2">LMG 25940</strain>
    </source>
</reference>
<sequence length="42" mass="4448">MAKVACNTPLHAKAATSLADHLATSQYVLSAMQEPIVGYCNK</sequence>
<evidence type="ECO:0000313" key="1">
    <source>
        <dbReference type="EMBL" id="OQP75541.1"/>
    </source>
</evidence>
<accession>A0A1V9GXZ0</accession>
<organism evidence="1 2">
    <name type="scientific">Xanthomonas phaseoli pv. dieffenbachiae</name>
    <dbReference type="NCBI Taxonomy" id="92828"/>
    <lineage>
        <taxon>Bacteria</taxon>
        <taxon>Pseudomonadati</taxon>
        <taxon>Pseudomonadota</taxon>
        <taxon>Gammaproteobacteria</taxon>
        <taxon>Lysobacterales</taxon>
        <taxon>Lysobacteraceae</taxon>
        <taxon>Xanthomonas</taxon>
    </lineage>
</organism>